<keyword evidence="4" id="KW-1185">Reference proteome</keyword>
<dbReference type="InterPro" id="IPR057527">
    <property type="entry name" value="HVO_A0261-like_N"/>
</dbReference>
<dbReference type="AlphaFoldDB" id="A0A4E0PUJ2"/>
<dbReference type="InterPro" id="IPR036390">
    <property type="entry name" value="WH_DNA-bd_sf"/>
</dbReference>
<accession>A0A4E0PUJ2</accession>
<proteinExistence type="predicted"/>
<evidence type="ECO:0000259" key="1">
    <source>
        <dbReference type="Pfam" id="PF08350"/>
    </source>
</evidence>
<protein>
    <submittedName>
        <fullName evidence="3">Transcriptional regulator</fullName>
    </submittedName>
</protein>
<dbReference type="InterPro" id="IPR013561">
    <property type="entry name" value="FilR1_middle_dom"/>
</dbReference>
<dbReference type="Proteomes" id="UP000297295">
    <property type="component" value="Unassembled WGS sequence"/>
</dbReference>
<dbReference type="EMBL" id="PGGK01000008">
    <property type="protein sequence ID" value="TGC08768.1"/>
    <property type="molecule type" value="Genomic_DNA"/>
</dbReference>
<evidence type="ECO:0000313" key="4">
    <source>
        <dbReference type="Proteomes" id="UP000297295"/>
    </source>
</evidence>
<feature type="domain" description="HVO-A0261-like N-terminal" evidence="2">
    <location>
        <begin position="9"/>
        <end position="85"/>
    </location>
</feature>
<dbReference type="Pfam" id="PF08350">
    <property type="entry name" value="FilR1_middle"/>
    <property type="match status" value="1"/>
</dbReference>
<feature type="domain" description="Methanogenesis regulatory protein FilR1 middle" evidence="1">
    <location>
        <begin position="126"/>
        <end position="253"/>
    </location>
</feature>
<dbReference type="OrthoDB" id="11410at2157"/>
<evidence type="ECO:0000259" key="2">
    <source>
        <dbReference type="Pfam" id="PF25213"/>
    </source>
</evidence>
<sequence length="261" mass="30516">MKRPLLDVIFASEKRKNVLLLLHEGPQEMNTFLMSLSTTRQSLLPQVRILEDHHLVNHYNDTYELTTIGKLIVDEMFSLLPIVETFNTDVDYWGTHQLDFIPSSLLSKMGKLKDCTITTPSFEDVFELNDEILKTSPISSVHYGIVTFFHPLFPDFFSRMISNNVNVYMILSHDVIDKLKTDHSALFYEVMNSELFHLFVYPEQLSLMAVVLNDYYVFMRLLKNNGEYDNTYILCSSEECLEWVKEFFEHYLNNSIPVTNI</sequence>
<evidence type="ECO:0000313" key="3">
    <source>
        <dbReference type="EMBL" id="TGC08768.1"/>
    </source>
</evidence>
<comment type="caution">
    <text evidence="3">The sequence shown here is derived from an EMBL/GenBank/DDBJ whole genome shotgun (WGS) entry which is preliminary data.</text>
</comment>
<reference evidence="3 4" key="1">
    <citation type="submission" date="2017-11" db="EMBL/GenBank/DDBJ databases">
        <title>Isolation and Characterization of Methanogenic Archaea from Saline Meromictic Lake at Siberia.</title>
        <authorList>
            <person name="Shen Y."/>
            <person name="Huang H.-H."/>
            <person name="Lai M.-C."/>
            <person name="Chen S.-C."/>
        </authorList>
    </citation>
    <scope>NUCLEOTIDE SEQUENCE [LARGE SCALE GENOMIC DNA]</scope>
    <source>
        <strain evidence="3 4">SY-01</strain>
    </source>
</reference>
<dbReference type="Pfam" id="PF25213">
    <property type="entry name" value="HVO_A0261_N"/>
    <property type="match status" value="1"/>
</dbReference>
<organism evidence="3 4">
    <name type="scientific">Methanolobus halotolerans</name>
    <dbReference type="NCBI Taxonomy" id="2052935"/>
    <lineage>
        <taxon>Archaea</taxon>
        <taxon>Methanobacteriati</taxon>
        <taxon>Methanobacteriota</taxon>
        <taxon>Stenosarchaea group</taxon>
        <taxon>Methanomicrobia</taxon>
        <taxon>Methanosarcinales</taxon>
        <taxon>Methanosarcinaceae</taxon>
        <taxon>Methanolobus</taxon>
    </lineage>
</organism>
<dbReference type="SUPFAM" id="SSF46785">
    <property type="entry name" value="Winged helix' DNA-binding domain"/>
    <property type="match status" value="1"/>
</dbReference>
<dbReference type="InterPro" id="IPR016490">
    <property type="entry name" value="Tscrpt_reg_HTH_AF0396-typ3"/>
</dbReference>
<name>A0A4E0PUJ2_9EURY</name>
<dbReference type="PIRSF" id="PIRSF006692">
    <property type="entry name" value="TF_HTH_AF0396_prd"/>
    <property type="match status" value="1"/>
</dbReference>
<gene>
    <name evidence="3" type="ORF">CUN85_08525</name>
</gene>